<protein>
    <recommendedName>
        <fullName evidence="3">DUF4045 domain-containing protein</fullName>
    </recommendedName>
</protein>
<dbReference type="GeneID" id="28934989"/>
<keyword evidence="5" id="KW-1185">Reference proteome</keyword>
<dbReference type="EMBL" id="LFVZ01000001">
    <property type="protein sequence ID" value="KTW31526.1"/>
    <property type="molecule type" value="Genomic_DNA"/>
</dbReference>
<organism evidence="4 5">
    <name type="scientific">Pneumocystis carinii (strain B80)</name>
    <name type="common">Rat pneumocystis pneumonia agent</name>
    <name type="synonym">Pneumocystis carinii f. sp. carinii</name>
    <dbReference type="NCBI Taxonomy" id="1408658"/>
    <lineage>
        <taxon>Eukaryota</taxon>
        <taxon>Fungi</taxon>
        <taxon>Dikarya</taxon>
        <taxon>Ascomycota</taxon>
        <taxon>Taphrinomycotina</taxon>
        <taxon>Pneumocystomycetes</taxon>
        <taxon>Pneumocystaceae</taxon>
        <taxon>Pneumocystis</taxon>
    </lineage>
</organism>
<feature type="region of interest" description="Disordered" evidence="2">
    <location>
        <begin position="212"/>
        <end position="236"/>
    </location>
</feature>
<dbReference type="OrthoDB" id="5412583at2759"/>
<proteinExistence type="predicted"/>
<gene>
    <name evidence="4" type="ORF">T552_00168</name>
</gene>
<comment type="caution">
    <text evidence="4">The sequence shown here is derived from an EMBL/GenBank/DDBJ whole genome shotgun (WGS) entry which is preliminary data.</text>
</comment>
<evidence type="ECO:0000313" key="4">
    <source>
        <dbReference type="EMBL" id="KTW31526.1"/>
    </source>
</evidence>
<dbReference type="Proteomes" id="UP000054454">
    <property type="component" value="Unassembled WGS sequence"/>
</dbReference>
<feature type="domain" description="DUF4045" evidence="3">
    <location>
        <begin position="23"/>
        <end position="70"/>
    </location>
</feature>
<evidence type="ECO:0000256" key="1">
    <source>
        <dbReference type="SAM" id="Coils"/>
    </source>
</evidence>
<name>A0A0W4ZT43_PNEC8</name>
<sequence>MSTQTDKCLSPARKHNIDLENWINRVKKLQEDCNKEDEEHNRRLEEEILAERQARHRRRAQRELSLSPDRPGSVLSVSSRSPVCYMSPVYKERECIKAGMPNTICYKGSFERNINNGSNNVSDVSEEAYVLEDMNMKANGSFSVLSRSIDIEDNQEYEYEGVSFRGKESLSVSQLGSEDGSYVSSISRVKEIDKMETGMLENKQMPLKNLSNTIISSGNHGNSKPMSSHSFINISSSPHSSPSLKSSYSDTLVSNKLLGSDLPSLSSHNNLSIMADISRTPTKGSFVQSAVKKSNEYRKSASELSRNSSIFSRKSVELNSESLINMSDVQKIKLNDEINTLENDTIFSTKKSNIMLDPDHKLGSKESCNTFENTKTNMKNTSLSNDSNILDPLENNEFDHSLKSSSLDFKKFNTSPSSPCSIENTSSRVKNEFSSQFSTPKSAIIERVSDFSDFSKEKYSSSASFSGSLKMDPFKAGILDAKNNLRPSFRTSSPKCDPFKDGILNAKESLKSFSVSPREKSDIFKEHLLAARSSLGKSGSPTCKSSTEDSSPLRFKKS</sequence>
<keyword evidence="1" id="KW-0175">Coiled coil</keyword>
<feature type="compositionally biased region" description="Polar residues" evidence="2">
    <location>
        <begin position="212"/>
        <end position="226"/>
    </location>
</feature>
<dbReference type="Pfam" id="PF13254">
    <property type="entry name" value="DUF4045"/>
    <property type="match status" value="1"/>
</dbReference>
<feature type="compositionally biased region" description="Low complexity" evidence="2">
    <location>
        <begin position="227"/>
        <end position="236"/>
    </location>
</feature>
<feature type="compositionally biased region" description="Polar residues" evidence="2">
    <location>
        <begin position="535"/>
        <end position="550"/>
    </location>
</feature>
<dbReference type="InterPro" id="IPR025118">
    <property type="entry name" value="DUF4045"/>
</dbReference>
<feature type="region of interest" description="Disordered" evidence="2">
    <location>
        <begin position="534"/>
        <end position="558"/>
    </location>
</feature>
<dbReference type="VEuPathDB" id="FungiDB:T552_00168"/>
<evidence type="ECO:0000256" key="2">
    <source>
        <dbReference type="SAM" id="MobiDB-lite"/>
    </source>
</evidence>
<dbReference type="RefSeq" id="XP_018227642.1">
    <property type="nucleotide sequence ID" value="XM_018368787.1"/>
</dbReference>
<dbReference type="AlphaFoldDB" id="A0A0W4ZT43"/>
<reference evidence="5" key="1">
    <citation type="journal article" date="2016" name="Nat. Commun.">
        <title>Genome analysis of three Pneumocystis species reveals adaptation mechanisms to life exclusively in mammalian hosts.</title>
        <authorList>
            <person name="Ma L."/>
            <person name="Chen Z."/>
            <person name="Huang D.W."/>
            <person name="Kutty G."/>
            <person name="Ishihara M."/>
            <person name="Wang H."/>
            <person name="Abouelleil A."/>
            <person name="Bishop L."/>
            <person name="Davey E."/>
            <person name="Deng R."/>
            <person name="Deng X."/>
            <person name="Fan L."/>
            <person name="Fantoni G."/>
            <person name="Fitzgerald M."/>
            <person name="Gogineni E."/>
            <person name="Goldberg J.M."/>
            <person name="Handley G."/>
            <person name="Hu X."/>
            <person name="Huber C."/>
            <person name="Jiao X."/>
            <person name="Jones K."/>
            <person name="Levin J.Z."/>
            <person name="Liu Y."/>
            <person name="Macdonald P."/>
            <person name="Melnikov A."/>
            <person name="Raley C."/>
            <person name="Sassi M."/>
            <person name="Sherman B.T."/>
            <person name="Song X."/>
            <person name="Sykes S."/>
            <person name="Tran B."/>
            <person name="Walsh L."/>
            <person name="Xia Y."/>
            <person name="Yang J."/>
            <person name="Young S."/>
            <person name="Zeng Q."/>
            <person name="Zheng X."/>
            <person name="Stephens R."/>
            <person name="Nusbaum C."/>
            <person name="Birren B.W."/>
            <person name="Azadi P."/>
            <person name="Lempicki R.A."/>
            <person name="Cuomo C.A."/>
            <person name="Kovacs J.A."/>
        </authorList>
    </citation>
    <scope>NUCLEOTIDE SEQUENCE [LARGE SCALE GENOMIC DNA]</scope>
    <source>
        <strain evidence="5">B80</strain>
    </source>
</reference>
<evidence type="ECO:0000259" key="3">
    <source>
        <dbReference type="Pfam" id="PF13254"/>
    </source>
</evidence>
<feature type="coiled-coil region" evidence="1">
    <location>
        <begin position="12"/>
        <end position="54"/>
    </location>
</feature>
<evidence type="ECO:0000313" key="5">
    <source>
        <dbReference type="Proteomes" id="UP000054454"/>
    </source>
</evidence>
<accession>A0A0W4ZT43</accession>